<proteinExistence type="predicted"/>
<dbReference type="KEGG" id="kdj:90830185"/>
<organism evidence="1 2">
    <name type="scientific">Kwoniella dejecticola CBS 10117</name>
    <dbReference type="NCBI Taxonomy" id="1296121"/>
    <lineage>
        <taxon>Eukaryota</taxon>
        <taxon>Fungi</taxon>
        <taxon>Dikarya</taxon>
        <taxon>Basidiomycota</taxon>
        <taxon>Agaricomycotina</taxon>
        <taxon>Tremellomycetes</taxon>
        <taxon>Tremellales</taxon>
        <taxon>Cryptococcaceae</taxon>
        <taxon>Kwoniella</taxon>
    </lineage>
</organism>
<evidence type="ECO:0000313" key="2">
    <source>
        <dbReference type="Proteomes" id="UP000078595"/>
    </source>
</evidence>
<keyword evidence="2" id="KW-1185">Reference proteome</keyword>
<dbReference type="GeneID" id="90830185"/>
<name>A0AAJ8KX15_9TREE</name>
<dbReference type="Proteomes" id="UP000078595">
    <property type="component" value="Chromosome 10"/>
</dbReference>
<dbReference type="EMBL" id="CP144539">
    <property type="protein sequence ID" value="WWC65445.1"/>
    <property type="molecule type" value="Genomic_DNA"/>
</dbReference>
<sequence length="161" mass="17701">MPNDTFLSVRRALSSSSTRRRRSLPSISPSTIRSSIIQSSSAFWSNVKKRFTKSSGDLSLSFSGYTEDQTQIRSNDDLRTGTDDHSGTLRYLDEEAERSMIFEGVSPSSGTENTYSALMGKENVHELDRAIRSRLSSGAANRPDTIARNDECVLSSGHGSN</sequence>
<dbReference type="AlphaFoldDB" id="A0AAJ8KX15"/>
<reference evidence="1" key="2">
    <citation type="submission" date="2024-02" db="EMBL/GenBank/DDBJ databases">
        <title>Comparative genomics of Cryptococcus and Kwoniella reveals pathogenesis evolution and contrasting modes of karyotype evolution via chromosome fusion or intercentromeric recombination.</title>
        <authorList>
            <person name="Coelho M.A."/>
            <person name="David-Palma M."/>
            <person name="Shea T."/>
            <person name="Bowers K."/>
            <person name="McGinley-Smith S."/>
            <person name="Mohammad A.W."/>
            <person name="Gnirke A."/>
            <person name="Yurkov A.M."/>
            <person name="Nowrousian M."/>
            <person name="Sun S."/>
            <person name="Cuomo C.A."/>
            <person name="Heitman J."/>
        </authorList>
    </citation>
    <scope>NUCLEOTIDE SEQUENCE</scope>
    <source>
        <strain evidence="1">CBS 10117</strain>
    </source>
</reference>
<accession>A0AAJ8KX15</accession>
<gene>
    <name evidence="1" type="ORF">I303_108063</name>
</gene>
<protein>
    <submittedName>
        <fullName evidence="1">Uncharacterized protein</fullName>
    </submittedName>
</protein>
<dbReference type="RefSeq" id="XP_065825823.1">
    <property type="nucleotide sequence ID" value="XM_065969751.1"/>
</dbReference>
<reference evidence="1" key="1">
    <citation type="submission" date="2013-07" db="EMBL/GenBank/DDBJ databases">
        <authorList>
            <consortium name="The Broad Institute Genome Sequencing Platform"/>
            <person name="Cuomo C."/>
            <person name="Litvintseva A."/>
            <person name="Chen Y."/>
            <person name="Heitman J."/>
            <person name="Sun S."/>
            <person name="Springer D."/>
            <person name="Dromer F."/>
            <person name="Young S.K."/>
            <person name="Zeng Q."/>
            <person name="Gargeya S."/>
            <person name="Fitzgerald M."/>
            <person name="Abouelleil A."/>
            <person name="Alvarado L."/>
            <person name="Berlin A.M."/>
            <person name="Chapman S.B."/>
            <person name="Dewar J."/>
            <person name="Goldberg J."/>
            <person name="Griggs A."/>
            <person name="Gujja S."/>
            <person name="Hansen M."/>
            <person name="Howarth C."/>
            <person name="Imamovic A."/>
            <person name="Larimer J."/>
            <person name="McCowan C."/>
            <person name="Murphy C."/>
            <person name="Pearson M."/>
            <person name="Priest M."/>
            <person name="Roberts A."/>
            <person name="Saif S."/>
            <person name="Shea T."/>
            <person name="Sykes S."/>
            <person name="Wortman J."/>
            <person name="Nusbaum C."/>
            <person name="Birren B."/>
        </authorList>
    </citation>
    <scope>NUCLEOTIDE SEQUENCE</scope>
    <source>
        <strain evidence="1">CBS 10117</strain>
    </source>
</reference>
<evidence type="ECO:0000313" key="1">
    <source>
        <dbReference type="EMBL" id="WWC65445.1"/>
    </source>
</evidence>